<evidence type="ECO:0000256" key="5">
    <source>
        <dbReference type="ARBA" id="ARBA00022670"/>
    </source>
</evidence>
<dbReference type="EC" id="3.4.24.39" evidence="15"/>
<dbReference type="Gene3D" id="3.40.390.10">
    <property type="entry name" value="Collagenase (Catalytic Domain)"/>
    <property type="match status" value="1"/>
</dbReference>
<dbReference type="PRINTS" id="PR00768">
    <property type="entry name" value="DEUTEROLYSIN"/>
</dbReference>
<evidence type="ECO:0000313" key="18">
    <source>
        <dbReference type="Proteomes" id="UP000813444"/>
    </source>
</evidence>
<dbReference type="GO" id="GO:0004222">
    <property type="term" value="F:metalloendopeptidase activity"/>
    <property type="evidence" value="ECO:0007669"/>
    <property type="project" value="InterPro"/>
</dbReference>
<dbReference type="Pfam" id="PF02102">
    <property type="entry name" value="Peptidase_M35"/>
    <property type="match status" value="1"/>
</dbReference>
<dbReference type="SUPFAM" id="SSF55486">
    <property type="entry name" value="Metalloproteases ('zincins'), catalytic domain"/>
    <property type="match status" value="1"/>
</dbReference>
<feature type="binding site" evidence="14">
    <location>
        <position position="316"/>
    </location>
    <ligand>
        <name>Zn(2+)</name>
        <dbReference type="ChEBI" id="CHEBI:29105"/>
        <note>catalytic</note>
    </ligand>
</feature>
<accession>A0A8K0SD50</accession>
<keyword evidence="10 14" id="KW-0862">Zinc</keyword>
<evidence type="ECO:0000256" key="11">
    <source>
        <dbReference type="ARBA" id="ARBA00023049"/>
    </source>
</evidence>
<keyword evidence="5 15" id="KW-0645">Protease</keyword>
<dbReference type="InterPro" id="IPR029463">
    <property type="entry name" value="Lys_MEP"/>
</dbReference>
<reference evidence="17" key="1">
    <citation type="journal article" date="2021" name="Nat. Commun.">
        <title>Genetic determinants of endophytism in the Arabidopsis root mycobiome.</title>
        <authorList>
            <person name="Mesny F."/>
            <person name="Miyauchi S."/>
            <person name="Thiergart T."/>
            <person name="Pickel B."/>
            <person name="Atanasova L."/>
            <person name="Karlsson M."/>
            <person name="Huettel B."/>
            <person name="Barry K.W."/>
            <person name="Haridas S."/>
            <person name="Chen C."/>
            <person name="Bauer D."/>
            <person name="Andreopoulos W."/>
            <person name="Pangilinan J."/>
            <person name="LaButti K."/>
            <person name="Riley R."/>
            <person name="Lipzen A."/>
            <person name="Clum A."/>
            <person name="Drula E."/>
            <person name="Henrissat B."/>
            <person name="Kohler A."/>
            <person name="Grigoriev I.V."/>
            <person name="Martin F.M."/>
            <person name="Hacquard S."/>
        </authorList>
    </citation>
    <scope>NUCLEOTIDE SEQUENCE</scope>
    <source>
        <strain evidence="17">MPI-CAGE-CH-0235</strain>
    </source>
</reference>
<dbReference type="InterPro" id="IPR050414">
    <property type="entry name" value="Fungal_M35_metalloproteases"/>
</dbReference>
<keyword evidence="11 15" id="KW-0482">Metalloprotease</keyword>
<comment type="cofactor">
    <cofactor evidence="14 15">
        <name>Zn(2+)</name>
        <dbReference type="ChEBI" id="CHEBI:29105"/>
    </cofactor>
    <text evidence="14 15">Binds 1 zinc ion per subunit.</text>
</comment>
<evidence type="ECO:0000256" key="2">
    <source>
        <dbReference type="ARBA" id="ARBA00004613"/>
    </source>
</evidence>
<dbReference type="InterPro" id="IPR001384">
    <property type="entry name" value="Peptidase_M35"/>
</dbReference>
<comment type="subcellular location">
    <subcellularLocation>
        <location evidence="2 15">Secreted</location>
    </subcellularLocation>
</comment>
<evidence type="ECO:0000256" key="7">
    <source>
        <dbReference type="ARBA" id="ARBA00022723"/>
    </source>
</evidence>
<name>A0A8K0SD50_9HYPO</name>
<keyword evidence="18" id="KW-1185">Reference proteome</keyword>
<feature type="domain" description="Lysine-specific metallo-endopeptidase" evidence="16">
    <location>
        <begin position="204"/>
        <end position="345"/>
    </location>
</feature>
<keyword evidence="4 15" id="KW-0964">Secreted</keyword>
<dbReference type="SMART" id="SM01351">
    <property type="entry name" value="Aspzincin_M35"/>
    <property type="match status" value="1"/>
</dbReference>
<feature type="chain" id="PRO_5035487081" description="Neutral protease 2" evidence="15">
    <location>
        <begin position="17"/>
        <end position="351"/>
    </location>
</feature>
<evidence type="ECO:0000256" key="10">
    <source>
        <dbReference type="ARBA" id="ARBA00022833"/>
    </source>
</evidence>
<dbReference type="GO" id="GO:0046872">
    <property type="term" value="F:metal ion binding"/>
    <property type="evidence" value="ECO:0007669"/>
    <property type="project" value="UniProtKB-KW"/>
</dbReference>
<evidence type="ECO:0000256" key="1">
    <source>
        <dbReference type="ARBA" id="ARBA00001187"/>
    </source>
</evidence>
<feature type="binding site" evidence="14">
    <location>
        <position position="303"/>
    </location>
    <ligand>
        <name>Zn(2+)</name>
        <dbReference type="ChEBI" id="CHEBI:29105"/>
        <note>catalytic</note>
    </ligand>
</feature>
<evidence type="ECO:0000256" key="9">
    <source>
        <dbReference type="ARBA" id="ARBA00022801"/>
    </source>
</evidence>
<evidence type="ECO:0000256" key="14">
    <source>
        <dbReference type="PIRSR" id="PIRSR601384-2"/>
    </source>
</evidence>
<comment type="caution">
    <text evidence="17">The sequence shown here is derived from an EMBL/GenBank/DDBJ whole genome shotgun (WGS) entry which is preliminary data.</text>
</comment>
<evidence type="ECO:0000256" key="13">
    <source>
        <dbReference type="PIRSR" id="PIRSR601384-1"/>
    </source>
</evidence>
<evidence type="ECO:0000256" key="12">
    <source>
        <dbReference type="ARBA" id="ARBA00023145"/>
    </source>
</evidence>
<dbReference type="Gene3D" id="2.60.40.2970">
    <property type="match status" value="1"/>
</dbReference>
<comment type="similarity">
    <text evidence="3 15">Belongs to the peptidase M35 family.</text>
</comment>
<dbReference type="InterPro" id="IPR024079">
    <property type="entry name" value="MetalloPept_cat_dom_sf"/>
</dbReference>
<feature type="signal peptide" evidence="15">
    <location>
        <begin position="1"/>
        <end position="16"/>
    </location>
</feature>
<dbReference type="GO" id="GO:0005576">
    <property type="term" value="C:extracellular region"/>
    <property type="evidence" value="ECO:0007669"/>
    <property type="project" value="UniProtKB-SubCell"/>
</dbReference>
<proteinExistence type="inferred from homology"/>
<evidence type="ECO:0000256" key="3">
    <source>
        <dbReference type="ARBA" id="ARBA00010279"/>
    </source>
</evidence>
<comment type="catalytic activity">
    <reaction evidence="1 15">
        <text>Preferential cleavage of bonds with hydrophobic residues in P1'. Also 3-Asn-|-Gln-4 and 8-Gly-|-Ser-9 bonds in insulin B chain.</text>
        <dbReference type="EC" id="3.4.24.39"/>
    </reaction>
</comment>
<evidence type="ECO:0000256" key="8">
    <source>
        <dbReference type="ARBA" id="ARBA00022729"/>
    </source>
</evidence>
<protein>
    <recommendedName>
        <fullName evidence="15">Neutral protease 2</fullName>
        <ecNumber evidence="15">3.4.24.39</ecNumber>
    </recommendedName>
    <alternativeName>
        <fullName evidence="15">Deuterolysin</fullName>
    </alternativeName>
</protein>
<evidence type="ECO:0000259" key="16">
    <source>
        <dbReference type="SMART" id="SM01351"/>
    </source>
</evidence>
<comment type="function">
    <text evidence="15">Secreted metalloproteinase that allows assimilation of proteinaceous substrates. Shows high activities on basic nuclear substrates such as histone and protamine.</text>
</comment>
<dbReference type="CDD" id="cd11008">
    <property type="entry name" value="M35_deuterolysin_like"/>
    <property type="match status" value="1"/>
</dbReference>
<evidence type="ECO:0000256" key="15">
    <source>
        <dbReference type="RuleBase" id="RU361126"/>
    </source>
</evidence>
<keyword evidence="12" id="KW-0865">Zymogen</keyword>
<feature type="binding site" evidence="14">
    <location>
        <position position="307"/>
    </location>
    <ligand>
        <name>Zn(2+)</name>
        <dbReference type="ChEBI" id="CHEBI:29105"/>
        <note>catalytic</note>
    </ligand>
</feature>
<keyword evidence="7 14" id="KW-0479">Metal-binding</keyword>
<evidence type="ECO:0000313" key="17">
    <source>
        <dbReference type="EMBL" id="KAH7303495.1"/>
    </source>
</evidence>
<dbReference type="PANTHER" id="PTHR37016">
    <property type="match status" value="1"/>
</dbReference>
<evidence type="ECO:0000256" key="4">
    <source>
        <dbReference type="ARBA" id="ARBA00022525"/>
    </source>
</evidence>
<organism evidence="17 18">
    <name type="scientific">Stachybotrys elegans</name>
    <dbReference type="NCBI Taxonomy" id="80388"/>
    <lineage>
        <taxon>Eukaryota</taxon>
        <taxon>Fungi</taxon>
        <taxon>Dikarya</taxon>
        <taxon>Ascomycota</taxon>
        <taxon>Pezizomycotina</taxon>
        <taxon>Sordariomycetes</taxon>
        <taxon>Hypocreomycetidae</taxon>
        <taxon>Hypocreales</taxon>
        <taxon>Stachybotryaceae</taxon>
        <taxon>Stachybotrys</taxon>
    </lineage>
</organism>
<gene>
    <name evidence="17" type="ORF">B0I35DRAFT_364892</name>
</gene>
<dbReference type="OrthoDB" id="412874at2759"/>
<dbReference type="AlphaFoldDB" id="A0A8K0SD50"/>
<dbReference type="EMBL" id="JAGPNK010000033">
    <property type="protein sequence ID" value="KAH7303495.1"/>
    <property type="molecule type" value="Genomic_DNA"/>
</dbReference>
<keyword evidence="8 15" id="KW-0732">Signal</keyword>
<evidence type="ECO:0000256" key="6">
    <source>
        <dbReference type="ARBA" id="ARBA00022685"/>
    </source>
</evidence>
<sequence>MKFFSCIFALASVAMAAPMERSGSALDVKLEMVGNTNVKVVITNTGASNLRLLKTGSILGHVPTQRLTVSSNSEALEFDGPKLYISPYSLTSENFQEIAASESVEVTIDIAEVYDLSRGGSFKISGAGSIGYAEANSTTLVGTVQFKAADIEAEIDGDEAAFSRIAFHQKRTQKRAILTECSGDKLAIAERALGNCVTLARGAASAAASGPAAKMEEYFKSSSDATRATVTDVFNRIISECGSTNAGVSRMFCSDPYNYCSSATAYTVPWESYTAFCDSWFFGGWEDLSGTCHQADRASIALHEMTHLSEIKGTDDYSCYGYDCVLGLTPEQNINHADTYLNFANAIYVGC</sequence>
<dbReference type="GO" id="GO:0006508">
    <property type="term" value="P:proteolysis"/>
    <property type="evidence" value="ECO:0007669"/>
    <property type="project" value="UniProtKB-KW"/>
</dbReference>
<keyword evidence="6 15" id="KW-0165">Cleavage on pair of basic residues</keyword>
<dbReference type="Proteomes" id="UP000813444">
    <property type="component" value="Unassembled WGS sequence"/>
</dbReference>
<keyword evidence="9 15" id="KW-0378">Hydrolase</keyword>
<dbReference type="PANTHER" id="PTHR37016:SF2">
    <property type="entry name" value="NEUTRAL PROTEASE 2 HOMOLOG SNOG_02177"/>
    <property type="match status" value="1"/>
</dbReference>
<feature type="active site" evidence="13">
    <location>
        <position position="304"/>
    </location>
</feature>